<reference evidence="2" key="1">
    <citation type="submission" date="2019-09" db="EMBL/GenBank/DDBJ databases">
        <title>Draft genome information of white flower Hibiscus syriacus.</title>
        <authorList>
            <person name="Kim Y.-M."/>
        </authorList>
    </citation>
    <scope>NUCLEOTIDE SEQUENCE [LARGE SCALE GENOMIC DNA]</scope>
    <source>
        <strain evidence="2">YM2019G1</strain>
    </source>
</reference>
<feature type="region of interest" description="Disordered" evidence="1">
    <location>
        <begin position="333"/>
        <end position="359"/>
    </location>
</feature>
<dbReference type="Proteomes" id="UP000436088">
    <property type="component" value="Unassembled WGS sequence"/>
</dbReference>
<evidence type="ECO:0000256" key="1">
    <source>
        <dbReference type="SAM" id="MobiDB-lite"/>
    </source>
</evidence>
<comment type="caution">
    <text evidence="2">The sequence shown here is derived from an EMBL/GenBank/DDBJ whole genome shotgun (WGS) entry which is preliminary data.</text>
</comment>
<dbReference type="Pfam" id="PF14868">
    <property type="entry name" value="DUF4487"/>
    <property type="match status" value="1"/>
</dbReference>
<name>A0A6A2Z121_HIBSY</name>
<sequence length="1413" mass="158128">MADALATLAATFKAGGESEMMPINMQSMKKATEIEKRTLRRLAAGYVLDREVLYKKSHNQVLLRCVDAEDKNDSGRIAFCFVRLSNLVRTSTGATPFSLAYGMEAVLPIEVEIPSLRVLSEVKLDDAEWAQSRYDQLNLIDEKRLKAIHHGQIYQKRMIRAHDKKAFSGGALILAEMDGPELPHPINSDAVRNTSLRMKPRGILSFTQSQFNFTTKDIGLQTTANFNFTTKDIGLQTTLNFTTKEPYISNFTNRLTQLRDEGVICNTTTPQYSDQGSHSRRSTLNQKMIQRPLAKSSEFKFDFTMKDFRAQFELNLTTIKPLQFVRPNCAHLQQPRWPSSSKPSGSPSTPSPAASFPLQTPPRRRLLVLHLVAADGRRPSPINGGGKAARGGQGGRFLEIIALFFVLKNKAEGMEREGSSLTTGNYTVPKGQFKGASPSLTVTDSRIRHISGKTQIRKWTFWDGYTCLDVSQCLLNNAVLHVAAKYLDSDISGCLLQFLLLGSKASVWCGKHLKMTAMSTEESPEEEHCSLFYQLLLDFLRFSASSISSMARYSVVSDKASAEVVEKSILEQLNLAKDAISEIKNIHSIGGEVLKAAQAVIDAAIRLCKEYHQVINWDFSGAELENNENSMECKQACSMNHVINIITVTLEKLFEFGILAANDGGSLVTILNVSWKGLVTLLQLSKGKLPLKVKVAEIVLTLISLVNDSLKCAAESWSSPKEIISVTEARRIFVPIKFYLINAVKISSLYPCQAYTVYRDLALCVLMISTFKLLVGNEKLMKDVSEVIAELLEKTSLDLLSSLLNSTDVKQEYKYELVDWLFFDNFWSDVNENPISKCRMTSLDEIFAVNCETMPRSKVLVLGQVAIFSSFLRYPNDLEDDVKLLIARKLDWFMSSIIDEEVYSSILVSQIPLLYVSGKTVELTWEPMFSAFLQALKTFMIVVSSTLAWEEFGSFLVKNLLHPHFLCSEIIMELWCFLVRHAELELVNGIILELCALMKLVSSPESVFVPDSGLRKMAKSVCTLLLSSSTSLVDCVYSSVTGDDRSQLSSILYAALLLEGFPLNSLSTNMRNIAKEKIISDYFGFIDSFDDKSLTLSGPEFGLPVFALSASLKSLQVAISDTDMKTLKFLVAIIGGYRNSADKLKKEVCCKLLNQMLWICSNLSHLYESEEMEEFILELHNLFVAGPAASDTVLNHCKPGLALFLSGISAMAMSESDNCPKSTAVWELYHMVLRERHWAFVHLSIAAFGYFAARTSCNQLWRFMPKDAALSYDLVSGNDANEDRFMSEFKAFLEKERALPAVMSSSTEQQLPLLEEGLSLKQMVQKVSSINLDAARFDKLDIDDENQPNKRRKLPDGINRGVELLQDGLKVIGDCLSQWQTNQLESELHDKFMTHISMIENVIFHLQVLRDSS</sequence>
<organism evidence="2 3">
    <name type="scientific">Hibiscus syriacus</name>
    <name type="common">Rose of Sharon</name>
    <dbReference type="NCBI Taxonomy" id="106335"/>
    <lineage>
        <taxon>Eukaryota</taxon>
        <taxon>Viridiplantae</taxon>
        <taxon>Streptophyta</taxon>
        <taxon>Embryophyta</taxon>
        <taxon>Tracheophyta</taxon>
        <taxon>Spermatophyta</taxon>
        <taxon>Magnoliopsida</taxon>
        <taxon>eudicotyledons</taxon>
        <taxon>Gunneridae</taxon>
        <taxon>Pentapetalae</taxon>
        <taxon>rosids</taxon>
        <taxon>malvids</taxon>
        <taxon>Malvales</taxon>
        <taxon>Malvaceae</taxon>
        <taxon>Malvoideae</taxon>
        <taxon>Hibiscus</taxon>
    </lineage>
</organism>
<proteinExistence type="predicted"/>
<dbReference type="InterPro" id="IPR027902">
    <property type="entry name" value="DUF4487"/>
</dbReference>
<dbReference type="PANTHER" id="PTHR36702">
    <property type="entry name" value="HOLLIDAY JUNCTION RESOLVASE"/>
    <property type="match status" value="1"/>
</dbReference>
<feature type="compositionally biased region" description="Low complexity" evidence="1">
    <location>
        <begin position="335"/>
        <end position="357"/>
    </location>
</feature>
<dbReference type="EMBL" id="VEPZ02001229">
    <property type="protein sequence ID" value="KAE8685591.1"/>
    <property type="molecule type" value="Genomic_DNA"/>
</dbReference>
<evidence type="ECO:0000313" key="3">
    <source>
        <dbReference type="Proteomes" id="UP000436088"/>
    </source>
</evidence>
<gene>
    <name evidence="2" type="ORF">F3Y22_tig00111095pilonHSYRG00171</name>
</gene>
<keyword evidence="3" id="KW-1185">Reference proteome</keyword>
<dbReference type="PANTHER" id="PTHR36702:SF1">
    <property type="entry name" value="HOLLIDAY JUNCTION RESOLVASE"/>
    <property type="match status" value="1"/>
</dbReference>
<evidence type="ECO:0000313" key="2">
    <source>
        <dbReference type="EMBL" id="KAE8685591.1"/>
    </source>
</evidence>
<protein>
    <submittedName>
        <fullName evidence="2">Uncharacterized protein</fullName>
    </submittedName>
</protein>
<accession>A0A6A2Z121</accession>